<feature type="domain" description="Dihydroorotase catalytic" evidence="7">
    <location>
        <begin position="52"/>
        <end position="239"/>
    </location>
</feature>
<feature type="binding site" evidence="6">
    <location>
        <position position="155"/>
    </location>
    <ligand>
        <name>Zn(2+)</name>
        <dbReference type="ChEBI" id="CHEBI:29105"/>
        <label>1</label>
    </ligand>
</feature>
<evidence type="ECO:0000256" key="2">
    <source>
        <dbReference type="ARBA" id="ARBA00010286"/>
    </source>
</evidence>
<feature type="binding site" evidence="6">
    <location>
        <position position="63"/>
    </location>
    <ligand>
        <name>Zn(2+)</name>
        <dbReference type="ChEBI" id="CHEBI:29105"/>
        <label>1</label>
    </ligand>
</feature>
<comment type="similarity">
    <text evidence="2 6">Belongs to the metallo-dependent hydrolases superfamily. DHOase family. Class I DHOase subfamily.</text>
</comment>
<evidence type="ECO:0000313" key="9">
    <source>
        <dbReference type="Proteomes" id="UP001232725"/>
    </source>
</evidence>
<feature type="active site" evidence="6">
    <location>
        <position position="308"/>
    </location>
</feature>
<dbReference type="NCBIfam" id="TIGR00857">
    <property type="entry name" value="pyrC_multi"/>
    <property type="match status" value="1"/>
</dbReference>
<evidence type="ECO:0000256" key="5">
    <source>
        <dbReference type="ARBA" id="ARBA00022975"/>
    </source>
</evidence>
<dbReference type="HAMAP" id="MF_00220_B">
    <property type="entry name" value="PyrC_classI_B"/>
    <property type="match status" value="1"/>
</dbReference>
<organism evidence="8 9">
    <name type="scientific">Arthrobacter horti</name>
    <dbReference type="NCBI Taxonomy" id="3068273"/>
    <lineage>
        <taxon>Bacteria</taxon>
        <taxon>Bacillati</taxon>
        <taxon>Actinomycetota</taxon>
        <taxon>Actinomycetes</taxon>
        <taxon>Micrococcales</taxon>
        <taxon>Micrococcaceae</taxon>
        <taxon>Arthrobacter</taxon>
    </lineage>
</organism>
<feature type="binding site" evidence="6">
    <location>
        <position position="312"/>
    </location>
    <ligand>
        <name>substrate</name>
    </ligand>
</feature>
<feature type="binding site" evidence="6">
    <location>
        <position position="308"/>
    </location>
    <ligand>
        <name>Zn(2+)</name>
        <dbReference type="ChEBI" id="CHEBI:29105"/>
        <label>1</label>
    </ligand>
</feature>
<comment type="caution">
    <text evidence="6">Lacks conserved residue(s) required for the propagation of feature annotation.</text>
</comment>
<dbReference type="SUPFAM" id="SSF51556">
    <property type="entry name" value="Metallo-dependent hydrolases"/>
    <property type="match status" value="1"/>
</dbReference>
<comment type="pathway">
    <text evidence="6">Pyrimidine metabolism; UMP biosynthesis via de novo pathway; (S)-dihydroorotate from bicarbonate: step 3/3.</text>
</comment>
<dbReference type="InterPro" id="IPR011059">
    <property type="entry name" value="Metal-dep_hydrolase_composite"/>
</dbReference>
<feature type="binding site" evidence="6">
    <location>
        <position position="95"/>
    </location>
    <ligand>
        <name>substrate</name>
    </ligand>
</feature>
<evidence type="ECO:0000259" key="7">
    <source>
        <dbReference type="Pfam" id="PF12890"/>
    </source>
</evidence>
<protein>
    <recommendedName>
        <fullName evidence="6">Dihydroorotase</fullName>
        <shortName evidence="6">DHOase</shortName>
        <ecNumber evidence="6">3.5.2.3</ecNumber>
    </recommendedName>
</protein>
<dbReference type="EMBL" id="JAVALS010000001">
    <property type="protein sequence ID" value="MDP5226047.1"/>
    <property type="molecule type" value="Genomic_DNA"/>
</dbReference>
<gene>
    <name evidence="6" type="primary">pyrC</name>
    <name evidence="8" type="ORF">Q9R02_02645</name>
</gene>
<dbReference type="NCBIfam" id="NF006836">
    <property type="entry name" value="PRK09357.1-1"/>
    <property type="match status" value="1"/>
</dbReference>
<keyword evidence="5 6" id="KW-0665">Pyrimidine biosynthesis</keyword>
<evidence type="ECO:0000313" key="8">
    <source>
        <dbReference type="EMBL" id="MDP5226047.1"/>
    </source>
</evidence>
<name>A0ABT9IKD1_9MICC</name>
<dbReference type="Pfam" id="PF12890">
    <property type="entry name" value="DHOase"/>
    <property type="match status" value="1"/>
</dbReference>
<dbReference type="PROSITE" id="PS00483">
    <property type="entry name" value="DIHYDROOROTASE_2"/>
    <property type="match status" value="1"/>
</dbReference>
<dbReference type="EC" id="3.5.2.3" evidence="6"/>
<feature type="binding site" evidence="6">
    <location>
        <position position="182"/>
    </location>
    <ligand>
        <name>Zn(2+)</name>
        <dbReference type="ChEBI" id="CHEBI:29105"/>
        <label>2</label>
    </ligand>
</feature>
<dbReference type="Gene3D" id="3.20.20.140">
    <property type="entry name" value="Metal-dependent hydrolases"/>
    <property type="match status" value="1"/>
</dbReference>
<feature type="binding site" evidence="6">
    <location>
        <position position="235"/>
    </location>
    <ligand>
        <name>Zn(2+)</name>
        <dbReference type="ChEBI" id="CHEBI:29105"/>
        <label>2</label>
    </ligand>
</feature>
<dbReference type="PANTHER" id="PTHR43668">
    <property type="entry name" value="ALLANTOINASE"/>
    <property type="match status" value="1"/>
</dbReference>
<keyword evidence="6" id="KW-0862">Zinc</keyword>
<dbReference type="CDD" id="cd01317">
    <property type="entry name" value="DHOase_IIa"/>
    <property type="match status" value="1"/>
</dbReference>
<dbReference type="Proteomes" id="UP001232725">
    <property type="component" value="Unassembled WGS sequence"/>
</dbReference>
<sequence length="441" mass="46237">MTQNHLITSASLLGGAPQDILIAEGVVVALGADAAAHPAAADATVLDATGLVALPGLVDVHTHLREPGREDAETVETGTRAAALGGYTAVHAMANSSPVADTAGVVEQVHSLGQAAGWVDVRPVGAVTIGLAGERLAELGAMAESRAQVRMFSDDGICVHDPVLMRRALEYVKAFDGVIAQHAQEPRLTEGAQMNEGDVSAVLGLAGWPAVAEESIIARDVLLAQHVDSRLHVCHVSTAGSVEIIRWAKQRGIKVTAEVTPHHLLLTDELVRSYDPVYKVNPPLRTQEDVLALRQALAEGVIDVIGTDHAPHPSEHKECEWAQAAMGMTGLETALSVIQHTMVETGLMGWADVARVMSEAPAGIGRLEDQGRPIAVGEPANIVLVDPAARWKVDGAAMATKGRNTPFQGMELPGRVTATFFHGHPTVLDGALNTPRHGAGA</sequence>
<reference evidence="8 9" key="1">
    <citation type="submission" date="2023-08" db="EMBL/GenBank/DDBJ databases">
        <title>Arthrobacter horti sp. nov., isolated from forest soil.</title>
        <authorList>
            <person name="Park M."/>
        </authorList>
    </citation>
    <scope>NUCLEOTIDE SEQUENCE [LARGE SCALE GENOMIC DNA]</scope>
    <source>
        <strain evidence="8 9">YJM1</strain>
    </source>
</reference>
<evidence type="ECO:0000256" key="6">
    <source>
        <dbReference type="HAMAP-Rule" id="MF_00220"/>
    </source>
</evidence>
<comment type="caution">
    <text evidence="8">The sequence shown here is derived from an EMBL/GenBank/DDBJ whole genome shotgun (WGS) entry which is preliminary data.</text>
</comment>
<proteinExistence type="inferred from homology"/>
<feature type="binding site" evidence="6">
    <location>
        <begin position="63"/>
        <end position="65"/>
    </location>
    <ligand>
        <name>substrate</name>
    </ligand>
</feature>
<dbReference type="PANTHER" id="PTHR43668:SF2">
    <property type="entry name" value="ALLANTOINASE"/>
    <property type="match status" value="1"/>
</dbReference>
<dbReference type="InterPro" id="IPR002195">
    <property type="entry name" value="Dihydroorotase_CS"/>
</dbReference>
<keyword evidence="4 6" id="KW-0378">Hydrolase</keyword>
<dbReference type="GO" id="GO:0004151">
    <property type="term" value="F:dihydroorotase activity"/>
    <property type="evidence" value="ECO:0007669"/>
    <property type="project" value="UniProtKB-EC"/>
</dbReference>
<comment type="cofactor">
    <cofactor evidence="6">
        <name>Zn(2+)</name>
        <dbReference type="ChEBI" id="CHEBI:29105"/>
    </cofactor>
    <text evidence="6">Binds 2 Zn(2+) ions per subunit.</text>
</comment>
<keyword evidence="3 6" id="KW-0479">Metal-binding</keyword>
<feature type="binding site" evidence="6">
    <location>
        <position position="281"/>
    </location>
    <ligand>
        <name>substrate</name>
    </ligand>
</feature>
<evidence type="ECO:0000256" key="4">
    <source>
        <dbReference type="ARBA" id="ARBA00022801"/>
    </source>
</evidence>
<evidence type="ECO:0000256" key="1">
    <source>
        <dbReference type="ARBA" id="ARBA00002368"/>
    </source>
</evidence>
<dbReference type="SUPFAM" id="SSF51338">
    <property type="entry name" value="Composite domain of metallo-dependent hydrolases"/>
    <property type="match status" value="1"/>
</dbReference>
<comment type="function">
    <text evidence="1 6">Catalyzes the reversible cyclization of carbamoyl aspartate to dihydroorotate.</text>
</comment>
<evidence type="ECO:0000256" key="3">
    <source>
        <dbReference type="ARBA" id="ARBA00022723"/>
    </source>
</evidence>
<dbReference type="Gene3D" id="2.30.40.10">
    <property type="entry name" value="Urease, subunit C, domain 1"/>
    <property type="match status" value="1"/>
</dbReference>
<dbReference type="InterPro" id="IPR024403">
    <property type="entry name" value="DHOase_cat"/>
</dbReference>
<dbReference type="InterPro" id="IPR050138">
    <property type="entry name" value="DHOase/Allantoinase_Hydrolase"/>
</dbReference>
<feature type="binding site" evidence="6">
    <location>
        <position position="61"/>
    </location>
    <ligand>
        <name>Zn(2+)</name>
        <dbReference type="ChEBI" id="CHEBI:29105"/>
        <label>1</label>
    </ligand>
</feature>
<dbReference type="InterPro" id="IPR004722">
    <property type="entry name" value="DHOase"/>
</dbReference>
<dbReference type="InterPro" id="IPR032466">
    <property type="entry name" value="Metal_Hydrolase"/>
</dbReference>
<keyword evidence="9" id="KW-1185">Reference proteome</keyword>
<feature type="binding site" evidence="6">
    <location>
        <position position="155"/>
    </location>
    <ligand>
        <name>Zn(2+)</name>
        <dbReference type="ChEBI" id="CHEBI:29105"/>
        <label>2</label>
    </ligand>
</feature>
<accession>A0ABT9IKD1</accession>
<dbReference type="RefSeq" id="WP_305995077.1">
    <property type="nucleotide sequence ID" value="NZ_JAVALS010000001.1"/>
</dbReference>
<comment type="catalytic activity">
    <reaction evidence="6">
        <text>(S)-dihydroorotate + H2O = N-carbamoyl-L-aspartate + H(+)</text>
        <dbReference type="Rhea" id="RHEA:24296"/>
        <dbReference type="ChEBI" id="CHEBI:15377"/>
        <dbReference type="ChEBI" id="CHEBI:15378"/>
        <dbReference type="ChEBI" id="CHEBI:30864"/>
        <dbReference type="ChEBI" id="CHEBI:32814"/>
        <dbReference type="EC" id="3.5.2.3"/>
    </reaction>
</comment>